<accession>A0A917MHF4</accession>
<dbReference type="PANTHER" id="PTHR42879:SF2">
    <property type="entry name" value="3-OXOACYL-[ACYL-CARRIER-PROTEIN] REDUCTASE FABG"/>
    <property type="match status" value="1"/>
</dbReference>
<dbReference type="Pfam" id="PF13561">
    <property type="entry name" value="adh_short_C2"/>
    <property type="match status" value="1"/>
</dbReference>
<proteinExistence type="inferred from homology"/>
<evidence type="ECO:0000256" key="1">
    <source>
        <dbReference type="ARBA" id="ARBA00006484"/>
    </source>
</evidence>
<reference evidence="2" key="1">
    <citation type="journal article" date="2014" name="Int. J. Syst. Evol. Microbiol.">
        <title>Complete genome sequence of Corynebacterium casei LMG S-19264T (=DSM 44701T), isolated from a smear-ripened cheese.</title>
        <authorList>
            <consortium name="US DOE Joint Genome Institute (JGI-PGF)"/>
            <person name="Walter F."/>
            <person name="Albersmeier A."/>
            <person name="Kalinowski J."/>
            <person name="Ruckert C."/>
        </authorList>
    </citation>
    <scope>NUCLEOTIDE SEQUENCE</scope>
    <source>
        <strain evidence="2">CGMCC 1.12195</strain>
    </source>
</reference>
<dbReference type="Proteomes" id="UP000660862">
    <property type="component" value="Unassembled WGS sequence"/>
</dbReference>
<evidence type="ECO:0000313" key="2">
    <source>
        <dbReference type="EMBL" id="GGH03811.1"/>
    </source>
</evidence>
<dbReference type="PROSITE" id="PS00061">
    <property type="entry name" value="ADH_SHORT"/>
    <property type="match status" value="1"/>
</dbReference>
<evidence type="ECO:0000313" key="3">
    <source>
        <dbReference type="Proteomes" id="UP000660862"/>
    </source>
</evidence>
<dbReference type="InterPro" id="IPR050259">
    <property type="entry name" value="SDR"/>
</dbReference>
<dbReference type="CDD" id="cd05233">
    <property type="entry name" value="SDR_c"/>
    <property type="match status" value="1"/>
</dbReference>
<dbReference type="PRINTS" id="PR00081">
    <property type="entry name" value="GDHRDH"/>
</dbReference>
<dbReference type="RefSeq" id="WP_188508368.1">
    <property type="nucleotide sequence ID" value="NZ_BMER01000006.1"/>
</dbReference>
<dbReference type="InterPro" id="IPR002347">
    <property type="entry name" value="SDR_fam"/>
</dbReference>
<sequence>MERIFEGQTAIISGGMGDIGFATARELAKLGANVALCGTRTPDTFGDQIALLETCRVQVDYQRVDVADAVAVQRWIETVNESLGIATLIIANAAVTRFAGIHEITADEWLADMNINLNGAFYMTQSATACLLKEKLPGRVVFVGSWAATHVHAHMPAYSVSKAGMSMLCKCMALELAPHRILVNEIAPGYVNAGLSGRYLENNPDKVDEITQRVPIKQLMTAEEVAKQIVFLCHPENRQMTGSTLLMDGGLSLK</sequence>
<comment type="similarity">
    <text evidence="1">Belongs to the short-chain dehydrogenases/reductases (SDR) family.</text>
</comment>
<name>A0A917MHF4_9SPHI</name>
<dbReference type="FunFam" id="3.40.50.720:FF:000084">
    <property type="entry name" value="Short-chain dehydrogenase reductase"/>
    <property type="match status" value="1"/>
</dbReference>
<dbReference type="InterPro" id="IPR036291">
    <property type="entry name" value="NAD(P)-bd_dom_sf"/>
</dbReference>
<dbReference type="AlphaFoldDB" id="A0A917MHF4"/>
<dbReference type="PANTHER" id="PTHR42879">
    <property type="entry name" value="3-OXOACYL-(ACYL-CARRIER-PROTEIN) REDUCTASE"/>
    <property type="match status" value="1"/>
</dbReference>
<dbReference type="InterPro" id="IPR020904">
    <property type="entry name" value="Sc_DH/Rdtase_CS"/>
</dbReference>
<keyword evidence="3" id="KW-1185">Reference proteome</keyword>
<dbReference type="GO" id="GO:0032787">
    <property type="term" value="P:monocarboxylic acid metabolic process"/>
    <property type="evidence" value="ECO:0007669"/>
    <property type="project" value="UniProtKB-ARBA"/>
</dbReference>
<gene>
    <name evidence="2" type="primary">fabG</name>
    <name evidence="2" type="ORF">GCM10007415_45040</name>
</gene>
<dbReference type="EMBL" id="BMER01000006">
    <property type="protein sequence ID" value="GGH03811.1"/>
    <property type="molecule type" value="Genomic_DNA"/>
</dbReference>
<dbReference type="Gene3D" id="3.40.50.720">
    <property type="entry name" value="NAD(P)-binding Rossmann-like Domain"/>
    <property type="match status" value="1"/>
</dbReference>
<protein>
    <submittedName>
        <fullName evidence="2">Beta-ketoacyl-ACP reductase</fullName>
    </submittedName>
</protein>
<organism evidence="2 3">
    <name type="scientific">Parapedobacter pyrenivorans</name>
    <dbReference type="NCBI Taxonomy" id="1305674"/>
    <lineage>
        <taxon>Bacteria</taxon>
        <taxon>Pseudomonadati</taxon>
        <taxon>Bacteroidota</taxon>
        <taxon>Sphingobacteriia</taxon>
        <taxon>Sphingobacteriales</taxon>
        <taxon>Sphingobacteriaceae</taxon>
        <taxon>Parapedobacter</taxon>
    </lineage>
</organism>
<reference evidence="2" key="2">
    <citation type="submission" date="2020-09" db="EMBL/GenBank/DDBJ databases">
        <authorList>
            <person name="Sun Q."/>
            <person name="Zhou Y."/>
        </authorList>
    </citation>
    <scope>NUCLEOTIDE SEQUENCE</scope>
    <source>
        <strain evidence="2">CGMCC 1.12195</strain>
    </source>
</reference>
<comment type="caution">
    <text evidence="2">The sequence shown here is derived from an EMBL/GenBank/DDBJ whole genome shotgun (WGS) entry which is preliminary data.</text>
</comment>
<dbReference type="SUPFAM" id="SSF51735">
    <property type="entry name" value="NAD(P)-binding Rossmann-fold domains"/>
    <property type="match status" value="1"/>
</dbReference>